<dbReference type="Pfam" id="PF08282">
    <property type="entry name" value="Hydrolase_3"/>
    <property type="match status" value="1"/>
</dbReference>
<name>G8TYJ3_SULAD</name>
<dbReference type="SFLD" id="SFLDS00003">
    <property type="entry name" value="Haloacid_Dehalogenase"/>
    <property type="match status" value="1"/>
</dbReference>
<dbReference type="SFLD" id="SFLDG01140">
    <property type="entry name" value="C2.B:_Phosphomannomutase_and_P"/>
    <property type="match status" value="1"/>
</dbReference>
<dbReference type="SUPFAM" id="SSF56784">
    <property type="entry name" value="HAD-like"/>
    <property type="match status" value="1"/>
</dbReference>
<organism evidence="1 2">
    <name type="scientific">Sulfobacillus acidophilus (strain ATCC 700253 / DSM 10332 / NAL)</name>
    <dbReference type="NCBI Taxonomy" id="679936"/>
    <lineage>
        <taxon>Bacteria</taxon>
        <taxon>Bacillati</taxon>
        <taxon>Bacillota</taxon>
        <taxon>Clostridia</taxon>
        <taxon>Eubacteriales</taxon>
        <taxon>Clostridiales Family XVII. Incertae Sedis</taxon>
        <taxon>Sulfobacillus</taxon>
    </lineage>
</organism>
<dbReference type="STRING" id="679936.Sulac_2793"/>
<dbReference type="InterPro" id="IPR006379">
    <property type="entry name" value="HAD-SF_hydro_IIB"/>
</dbReference>
<dbReference type="GO" id="GO:0000287">
    <property type="term" value="F:magnesium ion binding"/>
    <property type="evidence" value="ECO:0007669"/>
    <property type="project" value="TreeGrafter"/>
</dbReference>
<dbReference type="PANTHER" id="PTHR10000:SF8">
    <property type="entry name" value="HAD SUPERFAMILY HYDROLASE-LIKE, TYPE 3"/>
    <property type="match status" value="1"/>
</dbReference>
<dbReference type="PATRIC" id="fig|679936.5.peg.2887"/>
<reference evidence="1 2" key="2">
    <citation type="journal article" date="2012" name="Stand. Genomic Sci.">
        <title>Complete genome sequence of the moderately thermophilic mineral-sulfide-oxidizing firmicute Sulfobacillus acidophilus type strain (NAL(T)).</title>
        <authorList>
            <person name="Anderson I."/>
            <person name="Chertkov O."/>
            <person name="Chen A."/>
            <person name="Saunders E."/>
            <person name="Lapidus A."/>
            <person name="Nolan M."/>
            <person name="Lucas S."/>
            <person name="Hammon N."/>
            <person name="Deshpande S."/>
            <person name="Cheng J.F."/>
            <person name="Han C."/>
            <person name="Tapia R."/>
            <person name="Goodwin L.A."/>
            <person name="Pitluck S."/>
            <person name="Liolios K."/>
            <person name="Pagani I."/>
            <person name="Ivanova N."/>
            <person name="Mikhailova N."/>
            <person name="Pati A."/>
            <person name="Palaniappan K."/>
            <person name="Land M."/>
            <person name="Pan C."/>
            <person name="Rohde M."/>
            <person name="Pukall R."/>
            <person name="Goker M."/>
            <person name="Detter J.C."/>
            <person name="Woyke T."/>
            <person name="Bristow J."/>
            <person name="Eisen J.A."/>
            <person name="Markowitz V."/>
            <person name="Hugenholtz P."/>
            <person name="Kyrpides N.C."/>
            <person name="Klenk H.P."/>
            <person name="Mavromatis K."/>
        </authorList>
    </citation>
    <scope>NUCLEOTIDE SEQUENCE [LARGE SCALE GENOMIC DNA]</scope>
    <source>
        <strain evidence="2">ATCC 700253 / DSM 10332 / NAL</strain>
    </source>
</reference>
<dbReference type="KEGG" id="sap:Sulac_2793"/>
<dbReference type="Gene3D" id="3.40.50.1000">
    <property type="entry name" value="HAD superfamily/HAD-like"/>
    <property type="match status" value="1"/>
</dbReference>
<dbReference type="AlphaFoldDB" id="G8TYJ3"/>
<dbReference type="HOGENOM" id="CLU_044146_0_2_9"/>
<dbReference type="InterPro" id="IPR023214">
    <property type="entry name" value="HAD_sf"/>
</dbReference>
<reference evidence="2" key="1">
    <citation type="submission" date="2011-12" db="EMBL/GenBank/DDBJ databases">
        <title>The complete genome of chromosome of Sulfobacillus acidophilus DSM 10332.</title>
        <authorList>
            <person name="Lucas S."/>
            <person name="Han J."/>
            <person name="Lapidus A."/>
            <person name="Bruce D."/>
            <person name="Goodwin L."/>
            <person name="Pitluck S."/>
            <person name="Peters L."/>
            <person name="Kyrpides N."/>
            <person name="Mavromatis K."/>
            <person name="Ivanova N."/>
            <person name="Mikhailova N."/>
            <person name="Chertkov O."/>
            <person name="Saunders E."/>
            <person name="Detter J.C."/>
            <person name="Tapia R."/>
            <person name="Han C."/>
            <person name="Land M."/>
            <person name="Hauser L."/>
            <person name="Markowitz V."/>
            <person name="Cheng J.-F."/>
            <person name="Hugenholtz P."/>
            <person name="Woyke T."/>
            <person name="Wu D."/>
            <person name="Pukall R."/>
            <person name="Gehrich-Schroeter G."/>
            <person name="Schneider S."/>
            <person name="Klenk H.-P."/>
            <person name="Eisen J.A."/>
        </authorList>
    </citation>
    <scope>NUCLEOTIDE SEQUENCE [LARGE SCALE GENOMIC DNA]</scope>
    <source>
        <strain evidence="2">ATCC 700253 / DSM 10332 / NAL</strain>
    </source>
</reference>
<keyword evidence="2" id="KW-1185">Reference proteome</keyword>
<sequence length="281" mass="30637">MDHLPRIALIALDLDGTTVGPDGQLTPRLVAAVEKARAAGVRVILATGRMVQSAAPYWQALSLEPGPLVAYNGGVVAWMPEGEVRFKRTLPDTGARLMVNRALAAELLVQVYIGQELWVSREDARVRRYVEQHHIAAWVRNGEELLDWPEPPIKLLLQGEPDMLDGFRRLIQSEAEQHGIRVFKSQRDYLEMVPEGVGKGPALKVAADLLGIPQAQVMAIGDAENDVDMIRWAGLGVAMGQAPESVQSAADWVTLPLTEDGAAVAIERWVLEGVRPLNQGG</sequence>
<dbReference type="NCBIfam" id="TIGR01484">
    <property type="entry name" value="HAD-SF-IIB"/>
    <property type="match status" value="1"/>
</dbReference>
<gene>
    <name evidence="1" type="ordered locus">Sulac_2793</name>
</gene>
<dbReference type="PROSITE" id="PS01229">
    <property type="entry name" value="COF_2"/>
    <property type="match status" value="1"/>
</dbReference>
<dbReference type="NCBIfam" id="TIGR00099">
    <property type="entry name" value="Cof-subfamily"/>
    <property type="match status" value="1"/>
</dbReference>
<dbReference type="Proteomes" id="UP000005439">
    <property type="component" value="Chromosome"/>
</dbReference>
<protein>
    <submittedName>
        <fullName evidence="1">Cof-like hydrolase</fullName>
    </submittedName>
</protein>
<proteinExistence type="predicted"/>
<dbReference type="CDD" id="cd07516">
    <property type="entry name" value="HAD_Pase"/>
    <property type="match status" value="1"/>
</dbReference>
<dbReference type="GO" id="GO:0016791">
    <property type="term" value="F:phosphatase activity"/>
    <property type="evidence" value="ECO:0007669"/>
    <property type="project" value="UniProtKB-ARBA"/>
</dbReference>
<accession>G8TYJ3</accession>
<dbReference type="InterPro" id="IPR036412">
    <property type="entry name" value="HAD-like_sf"/>
</dbReference>
<dbReference type="Gene3D" id="3.30.1240.10">
    <property type="match status" value="1"/>
</dbReference>
<dbReference type="InterPro" id="IPR000150">
    <property type="entry name" value="Cof"/>
</dbReference>
<dbReference type="EMBL" id="CP003179">
    <property type="protein sequence ID" value="AEW06254.1"/>
    <property type="molecule type" value="Genomic_DNA"/>
</dbReference>
<dbReference type="PANTHER" id="PTHR10000">
    <property type="entry name" value="PHOSPHOSERINE PHOSPHATASE"/>
    <property type="match status" value="1"/>
</dbReference>
<evidence type="ECO:0000313" key="1">
    <source>
        <dbReference type="EMBL" id="AEW06254.1"/>
    </source>
</evidence>
<keyword evidence="1" id="KW-0378">Hydrolase</keyword>
<evidence type="ECO:0000313" key="2">
    <source>
        <dbReference type="Proteomes" id="UP000005439"/>
    </source>
</evidence>
<dbReference type="GO" id="GO:0005829">
    <property type="term" value="C:cytosol"/>
    <property type="evidence" value="ECO:0007669"/>
    <property type="project" value="TreeGrafter"/>
</dbReference>